<sequence length="1055" mass="119683">MSSDGASSAITYTSISSEARSWSIPTEDPYEEAARQALEQASPPPSPAYVPDPMKLEDHVPVYVPEPVYPEYLALPDDEIPMEDQPLPGDTSPIALSPGYIADSDPEEDLADYPTDRGYDDDDELLAIPTPPPSLLILLSSPLYQIPPPPTSPTYAQAPLGYRATIMRATPSPIPLLLVRLPPSPLPPISSPLPSFFLPLPIRPPHTRVAMAQMRAASPFTHHLLLPSGTPSLLPIPLPAPSTIRRADIPEADIPPRKRRLLTTPTPRSAKRRNMAAIEVVNLRVSYQEDVHRREIKEFYAWHQDAQDDRAAVRAEIEVLRKERLAYDRERESTETRQALDRSEAHNKALEARITVLETQAYHHEWQRQDANDHATRAIMQNAAKENRHNNHHHYPYDDAQLKALIAQGIADALAERVADKSRNGDDSHDSGTGGRRQTPPTRECTYSDFLICQPLNFKGNALTWWNSHIKTVAHEVAYELTWKTLKKMMTDKYCPRGEIKKLKIEMMFPEESDEIEKYVGGLLDMIHGSVMASKPKTMQDAIEFCAPKCTNCKRTGHSAQDCRSQPAAANNNQRAQGANQRVLTCFECEAQGHFKNNCPKLKNKNQGNQTGNGNVMERAYGVGTTGTNPNSNVITGTFLLNNRYASILFHTGADRSFMSTTFSSLIDIIPTTLDHGYDVELVDDRIIWVNTLIWGCTLNFLNYPFYIDLMPVEMGSFDVIIGMDWLSKYHAVIVCDEKIIRIPFGNEILIVRGDGSSNEHMYQLNIISCTKRQKYLLKGCHVFLAHVTARKAEDKSEVKRLEDVPILCDFSKVFPEDFPGIPPTRQVEFQIDLVYLGALVFFVKKKDGSFWMCVDYRELNKLTVKYRYPLLRIDDLFDQLQGSSVYFKIDLRSGYHQLIVREEDIPKTAFKTRYGHYEFQVMPFGLTNASAVFMDLMNRSKQEHEENLKLILELLKKEELYAKFSKCEFWILKVQFLGHVIDSLVGYYRRFIEGFSKIAKSMTKLTQKKAMFDWGDKQEEAFQLLKEKLCSAPILALPEGVENFVVYCDASQKD</sequence>
<reference evidence="8" key="1">
    <citation type="journal article" date="2022" name="Int. J. Mol. Sci.">
        <title>Draft Genome of Tanacetum Coccineum: Genomic Comparison of Closely Related Tanacetum-Family Plants.</title>
        <authorList>
            <person name="Yamashiro T."/>
            <person name="Shiraishi A."/>
            <person name="Nakayama K."/>
            <person name="Satake H."/>
        </authorList>
    </citation>
    <scope>NUCLEOTIDE SEQUENCE</scope>
</reference>
<dbReference type="InterPro" id="IPR021109">
    <property type="entry name" value="Peptidase_aspartic_dom_sf"/>
</dbReference>
<dbReference type="Gene3D" id="2.40.70.10">
    <property type="entry name" value="Acid Proteases"/>
    <property type="match status" value="1"/>
</dbReference>
<feature type="coiled-coil region" evidence="5">
    <location>
        <begin position="303"/>
        <end position="360"/>
    </location>
</feature>
<evidence type="ECO:0000256" key="1">
    <source>
        <dbReference type="ARBA" id="ARBA00022670"/>
    </source>
</evidence>
<dbReference type="Gene3D" id="3.10.10.10">
    <property type="entry name" value="HIV Type 1 Reverse Transcriptase, subunit A, domain 1"/>
    <property type="match status" value="1"/>
</dbReference>
<keyword evidence="2" id="KW-0064">Aspartyl protease</keyword>
<name>A0ABQ5HVL0_9ASTR</name>
<gene>
    <name evidence="8" type="ORF">Tco_1080726</name>
</gene>
<dbReference type="Gene3D" id="3.30.70.270">
    <property type="match status" value="3"/>
</dbReference>
<dbReference type="InterPro" id="IPR036875">
    <property type="entry name" value="Znf_CCHC_sf"/>
</dbReference>
<keyword evidence="1" id="KW-0645">Protease</keyword>
<dbReference type="GO" id="GO:0003964">
    <property type="term" value="F:RNA-directed DNA polymerase activity"/>
    <property type="evidence" value="ECO:0007669"/>
    <property type="project" value="UniProtKB-KW"/>
</dbReference>
<feature type="compositionally biased region" description="Basic and acidic residues" evidence="6">
    <location>
        <begin position="419"/>
        <end position="430"/>
    </location>
</feature>
<dbReference type="InterPro" id="IPR000477">
    <property type="entry name" value="RT_dom"/>
</dbReference>
<keyword evidence="4" id="KW-0862">Zinc</keyword>
<feature type="compositionally biased region" description="Low complexity" evidence="6">
    <location>
        <begin position="1"/>
        <end position="17"/>
    </location>
</feature>
<feature type="region of interest" description="Disordered" evidence="6">
    <location>
        <begin position="419"/>
        <end position="442"/>
    </location>
</feature>
<keyword evidence="3" id="KW-0238">DNA-binding</keyword>
<keyword evidence="4" id="KW-0863">Zinc-finger</keyword>
<dbReference type="InterPro" id="IPR043502">
    <property type="entry name" value="DNA/RNA_pol_sf"/>
</dbReference>
<dbReference type="Pfam" id="PF17919">
    <property type="entry name" value="RT_RNaseH_2"/>
    <property type="match status" value="1"/>
</dbReference>
<keyword evidence="8" id="KW-0695">RNA-directed DNA polymerase</keyword>
<evidence type="ECO:0000313" key="9">
    <source>
        <dbReference type="Proteomes" id="UP001151760"/>
    </source>
</evidence>
<dbReference type="PANTHER" id="PTHR24559">
    <property type="entry name" value="TRANSPOSON TY3-I GAG-POL POLYPROTEIN"/>
    <property type="match status" value="1"/>
</dbReference>
<feature type="domain" description="CCHC-type" evidence="7">
    <location>
        <begin position="549"/>
        <end position="565"/>
    </location>
</feature>
<protein>
    <submittedName>
        <fullName evidence="8">Reverse transcriptase domain-containing protein</fullName>
    </submittedName>
</protein>
<evidence type="ECO:0000259" key="7">
    <source>
        <dbReference type="PROSITE" id="PS50158"/>
    </source>
</evidence>
<dbReference type="EMBL" id="BQNB010020058">
    <property type="protein sequence ID" value="GJT91881.1"/>
    <property type="molecule type" value="Genomic_DNA"/>
</dbReference>
<dbReference type="SUPFAM" id="SSF50630">
    <property type="entry name" value="Acid proteases"/>
    <property type="match status" value="1"/>
</dbReference>
<dbReference type="InterPro" id="IPR041577">
    <property type="entry name" value="RT_RNaseH_2"/>
</dbReference>
<keyword evidence="4" id="KW-0479">Metal-binding</keyword>
<feature type="region of interest" description="Disordered" evidence="6">
    <location>
        <begin position="1"/>
        <end position="53"/>
    </location>
</feature>
<keyword evidence="2" id="KW-0378">Hydrolase</keyword>
<feature type="domain" description="CCHC-type" evidence="7">
    <location>
        <begin position="586"/>
        <end position="601"/>
    </location>
</feature>
<dbReference type="Proteomes" id="UP001151760">
    <property type="component" value="Unassembled WGS sequence"/>
</dbReference>
<dbReference type="CDD" id="cd01647">
    <property type="entry name" value="RT_LTR"/>
    <property type="match status" value="1"/>
</dbReference>
<accession>A0ABQ5HVL0</accession>
<dbReference type="InterPro" id="IPR001878">
    <property type="entry name" value="Znf_CCHC"/>
</dbReference>
<dbReference type="InterPro" id="IPR043128">
    <property type="entry name" value="Rev_trsase/Diguanyl_cyclase"/>
</dbReference>
<evidence type="ECO:0000256" key="6">
    <source>
        <dbReference type="SAM" id="MobiDB-lite"/>
    </source>
</evidence>
<dbReference type="SUPFAM" id="SSF56672">
    <property type="entry name" value="DNA/RNA polymerases"/>
    <property type="match status" value="1"/>
</dbReference>
<dbReference type="CDD" id="cd00303">
    <property type="entry name" value="retropepsin_like"/>
    <property type="match status" value="1"/>
</dbReference>
<reference evidence="8" key="2">
    <citation type="submission" date="2022-01" db="EMBL/GenBank/DDBJ databases">
        <authorList>
            <person name="Yamashiro T."/>
            <person name="Shiraishi A."/>
            <person name="Satake H."/>
            <person name="Nakayama K."/>
        </authorList>
    </citation>
    <scope>NUCLEOTIDE SEQUENCE</scope>
</reference>
<keyword evidence="9" id="KW-1185">Reference proteome</keyword>
<evidence type="ECO:0000256" key="4">
    <source>
        <dbReference type="PROSITE-ProRule" id="PRU00047"/>
    </source>
</evidence>
<dbReference type="Pfam" id="PF00098">
    <property type="entry name" value="zf-CCHC"/>
    <property type="match status" value="1"/>
</dbReference>
<organism evidence="8 9">
    <name type="scientific">Tanacetum coccineum</name>
    <dbReference type="NCBI Taxonomy" id="301880"/>
    <lineage>
        <taxon>Eukaryota</taxon>
        <taxon>Viridiplantae</taxon>
        <taxon>Streptophyta</taxon>
        <taxon>Embryophyta</taxon>
        <taxon>Tracheophyta</taxon>
        <taxon>Spermatophyta</taxon>
        <taxon>Magnoliopsida</taxon>
        <taxon>eudicotyledons</taxon>
        <taxon>Gunneridae</taxon>
        <taxon>Pentapetalae</taxon>
        <taxon>asterids</taxon>
        <taxon>campanulids</taxon>
        <taxon>Asterales</taxon>
        <taxon>Asteraceae</taxon>
        <taxon>Asteroideae</taxon>
        <taxon>Anthemideae</taxon>
        <taxon>Anthemidinae</taxon>
        <taxon>Tanacetum</taxon>
    </lineage>
</organism>
<proteinExistence type="predicted"/>
<dbReference type="SMART" id="SM00343">
    <property type="entry name" value="ZnF_C2HC"/>
    <property type="match status" value="2"/>
</dbReference>
<evidence type="ECO:0000256" key="2">
    <source>
        <dbReference type="ARBA" id="ARBA00022750"/>
    </source>
</evidence>
<feature type="region of interest" description="Disordered" evidence="6">
    <location>
        <begin position="81"/>
        <end position="111"/>
    </location>
</feature>
<keyword evidence="8" id="KW-0548">Nucleotidyltransferase</keyword>
<keyword evidence="8" id="KW-0808">Transferase</keyword>
<dbReference type="PROSITE" id="PS50158">
    <property type="entry name" value="ZF_CCHC"/>
    <property type="match status" value="2"/>
</dbReference>
<dbReference type="Gene3D" id="4.10.60.10">
    <property type="entry name" value="Zinc finger, CCHC-type"/>
    <property type="match status" value="1"/>
</dbReference>
<dbReference type="InterPro" id="IPR053134">
    <property type="entry name" value="RNA-dir_DNA_polymerase"/>
</dbReference>
<dbReference type="SUPFAM" id="SSF57756">
    <property type="entry name" value="Retrovirus zinc finger-like domains"/>
    <property type="match status" value="1"/>
</dbReference>
<evidence type="ECO:0000256" key="5">
    <source>
        <dbReference type="SAM" id="Coils"/>
    </source>
</evidence>
<dbReference type="Pfam" id="PF00078">
    <property type="entry name" value="RVT_1"/>
    <property type="match status" value="1"/>
</dbReference>
<dbReference type="Pfam" id="PF08284">
    <property type="entry name" value="RVP_2"/>
    <property type="match status" value="1"/>
</dbReference>
<keyword evidence="5" id="KW-0175">Coiled coil</keyword>
<comment type="caution">
    <text evidence="8">The sequence shown here is derived from an EMBL/GenBank/DDBJ whole genome shotgun (WGS) entry which is preliminary data.</text>
</comment>
<dbReference type="PANTHER" id="PTHR24559:SF427">
    <property type="entry name" value="RNA-DIRECTED DNA POLYMERASE"/>
    <property type="match status" value="1"/>
</dbReference>
<evidence type="ECO:0000313" key="8">
    <source>
        <dbReference type="EMBL" id="GJT91881.1"/>
    </source>
</evidence>
<evidence type="ECO:0000256" key="3">
    <source>
        <dbReference type="ARBA" id="ARBA00023125"/>
    </source>
</evidence>